<evidence type="ECO:0000313" key="2">
    <source>
        <dbReference type="EMBL" id="QDL37221.1"/>
    </source>
</evidence>
<keyword evidence="3" id="KW-1185">Reference proteome</keyword>
<evidence type="ECO:0000256" key="1">
    <source>
        <dbReference type="SAM" id="MobiDB-lite"/>
    </source>
</evidence>
<feature type="compositionally biased region" description="Basic and acidic residues" evidence="1">
    <location>
        <begin position="1"/>
        <end position="19"/>
    </location>
</feature>
<feature type="region of interest" description="Disordered" evidence="1">
    <location>
        <begin position="1"/>
        <end position="49"/>
    </location>
</feature>
<name>A0A515D9Y4_9BURK</name>
<evidence type="ECO:0000313" key="3">
    <source>
        <dbReference type="Proteomes" id="UP000316798"/>
    </source>
</evidence>
<gene>
    <name evidence="2" type="ORF">EUB48_07925</name>
</gene>
<dbReference type="EMBL" id="CP035503">
    <property type="protein sequence ID" value="QDL37221.1"/>
    <property type="molecule type" value="Genomic_DNA"/>
</dbReference>
<organism evidence="2 3">
    <name type="scientific">Rhodoferax sediminis</name>
    <dbReference type="NCBI Taxonomy" id="2509614"/>
    <lineage>
        <taxon>Bacteria</taxon>
        <taxon>Pseudomonadati</taxon>
        <taxon>Pseudomonadota</taxon>
        <taxon>Betaproteobacteria</taxon>
        <taxon>Burkholderiales</taxon>
        <taxon>Comamonadaceae</taxon>
        <taxon>Rhodoferax</taxon>
    </lineage>
</organism>
<dbReference type="KEGG" id="rhf:EUB48_07925"/>
<proteinExistence type="predicted"/>
<dbReference type="AlphaFoldDB" id="A0A515D9Y4"/>
<sequence>MAARKWTSEQRQRQAERIRQWAPWTRSTGPQSVVGKRKASRNASKGGFRPRLRALAKGLSELLRSQRELLR</sequence>
<dbReference type="OrthoDB" id="8781373at2"/>
<protein>
    <submittedName>
        <fullName evidence="2">Uncharacterized protein</fullName>
    </submittedName>
</protein>
<accession>A0A515D9Y4</accession>
<reference evidence="2 3" key="1">
    <citation type="submission" date="2019-01" db="EMBL/GenBank/DDBJ databases">
        <title>Genomic insights into a novel species Rhodoferax sp.</title>
        <authorList>
            <person name="Jin L."/>
        </authorList>
    </citation>
    <scope>NUCLEOTIDE SEQUENCE [LARGE SCALE GENOMIC DNA]</scope>
    <source>
        <strain evidence="2 3">CHu59-6-5</strain>
    </source>
</reference>
<dbReference type="Proteomes" id="UP000316798">
    <property type="component" value="Chromosome"/>
</dbReference>